<evidence type="ECO:0000313" key="7">
    <source>
        <dbReference type="EMBL" id="PRP85321.1"/>
    </source>
</evidence>
<dbReference type="InterPro" id="IPR000717">
    <property type="entry name" value="PCI_dom"/>
</dbReference>
<dbReference type="InterPro" id="IPR027516">
    <property type="entry name" value="EIF3C"/>
</dbReference>
<sequence length="898" mass="101166">MSRFFAGSSSEDESDVSSGDEKMKVPSKFAKESDDEEEVEENVVRVAKSTRDRRYEEFDNIVNKINSAMKSNDWVTTLDEYEKLYKQLDKSKALVAKEGTPRVFIKALVVLEDHAASTLSSKPKMNGPNNKSFNAMRQRLKKGNKAYETQITNYRANPDVEKNSDDEEEEEPEASDDDEEPIKVPSKFAKSDSDDDEDDKEDDDNEDDEDEDDDDDSGSEDESGVKKSDKWFSAGGKQVAKTRSRKGADDKKRTKKKAETAQAAKPTEMTEEQIREKLKEILSGRGRKGTDSTKQDAKLNELLPYAKTPNVSVEILIQIASNHFDAARNANTALPVNSWKSALETIKKVLEVIKANPQVILSEDEIAPVAEKKEGEENDPDAVTHVSGNLAAFVERLDDEYIKSLQNIDPHTKDYIARLQDEQGFMQVSESIQEYYERLKRMTSAARVAARRLEHVYYRLGAAKLEGISIPDAQVEAPSTDGASALPKEAVSTVVPGDTDYSVDVRDALVDRLSHVVYLHGDERLKIRTMLCTIYYKALRDKFYEARDMMLMSHLQDTIGQTDILTQILFNRTMVQLGLSAFRAGLIKQTHSCLSDICAGGRVKELLAQGTNTRYHDRDPKREKEERKRQLPYHMHINQDLLDAVHYVCAMLLEVPNMAANAFDIKRKVISRPFRRLLENYERNIFNGLPENTREVIVLASKALDKGDWETCQKLVFDLPVWNLFSNAVGVKDMLSKKMKEEALRTFLFSFNTHYDSISISSLVSLFSLDESTIHSVVSKMMISEELHGSWDQPTGCIIMQQVEPTRLQYLALQLSEKAGLLVEANEKLLDGRTGYGYKEGQKRGDREGGRGRPYKAGGRREEGERGNQGAGRGARTSGAPRGGKGGNRKNEKTRGRR</sequence>
<dbReference type="PROSITE" id="PS50250">
    <property type="entry name" value="PCI"/>
    <property type="match status" value="1"/>
</dbReference>
<keyword evidence="2 4" id="KW-0396">Initiation factor</keyword>
<feature type="compositionally biased region" description="Acidic residues" evidence="5">
    <location>
        <begin position="193"/>
        <end position="222"/>
    </location>
</feature>
<dbReference type="EMBL" id="MDYQ01000047">
    <property type="protein sequence ID" value="PRP85321.1"/>
    <property type="molecule type" value="Genomic_DNA"/>
</dbReference>
<feature type="compositionally biased region" description="Acidic residues" evidence="5">
    <location>
        <begin position="164"/>
        <end position="180"/>
    </location>
</feature>
<dbReference type="GO" id="GO:0001732">
    <property type="term" value="P:formation of cytoplasmic translation initiation complex"/>
    <property type="evidence" value="ECO:0007669"/>
    <property type="project" value="UniProtKB-UniRule"/>
</dbReference>
<feature type="region of interest" description="Disordered" evidence="5">
    <location>
        <begin position="833"/>
        <end position="898"/>
    </location>
</feature>
<comment type="subcellular location">
    <subcellularLocation>
        <location evidence="4">Cytoplasm</location>
    </subcellularLocation>
</comment>
<dbReference type="AlphaFoldDB" id="A0A2P6NMY7"/>
<dbReference type="InterPro" id="IPR058999">
    <property type="entry name" value="EIF3CL_C"/>
</dbReference>
<gene>
    <name evidence="7" type="ORF">PROFUN_06923</name>
</gene>
<organism evidence="7 8">
    <name type="scientific">Planoprotostelium fungivorum</name>
    <dbReference type="NCBI Taxonomy" id="1890364"/>
    <lineage>
        <taxon>Eukaryota</taxon>
        <taxon>Amoebozoa</taxon>
        <taxon>Evosea</taxon>
        <taxon>Variosea</taxon>
        <taxon>Cavosteliida</taxon>
        <taxon>Cavosteliaceae</taxon>
        <taxon>Planoprotostelium</taxon>
    </lineage>
</organism>
<keyword evidence="3 4" id="KW-0648">Protein biosynthesis</keyword>
<dbReference type="GO" id="GO:0031369">
    <property type="term" value="F:translation initiation factor binding"/>
    <property type="evidence" value="ECO:0007669"/>
    <property type="project" value="InterPro"/>
</dbReference>
<comment type="caution">
    <text evidence="7">The sequence shown here is derived from an EMBL/GenBank/DDBJ whole genome shotgun (WGS) entry which is preliminary data.</text>
</comment>
<feature type="compositionally biased region" description="Basic and acidic residues" evidence="5">
    <location>
        <begin position="840"/>
        <end position="851"/>
    </location>
</feature>
<protein>
    <recommendedName>
        <fullName evidence="4">Eukaryotic translation initiation factor 3 subunit C</fullName>
        <shortName evidence="4">eIF3c</shortName>
    </recommendedName>
    <alternativeName>
        <fullName evidence="4">Eukaryotic translation initiation factor 3 subunit 8</fullName>
    </alternativeName>
</protein>
<dbReference type="GO" id="GO:0003723">
    <property type="term" value="F:RNA binding"/>
    <property type="evidence" value="ECO:0007669"/>
    <property type="project" value="InterPro"/>
</dbReference>
<accession>A0A2P6NMY7</accession>
<dbReference type="Pfam" id="PF05470">
    <property type="entry name" value="eIF-3c_N"/>
    <property type="match status" value="1"/>
</dbReference>
<dbReference type="Pfam" id="PF26569">
    <property type="entry name" value="EIF3CL_C"/>
    <property type="match status" value="1"/>
</dbReference>
<evidence type="ECO:0000256" key="2">
    <source>
        <dbReference type="ARBA" id="ARBA00022540"/>
    </source>
</evidence>
<dbReference type="SMART" id="SM00088">
    <property type="entry name" value="PINT"/>
    <property type="match status" value="1"/>
</dbReference>
<comment type="function">
    <text evidence="4">Component of the eukaryotic translation initiation factor 3 (eIF-3) complex, which is involved in protein synthesis of a specialized repertoire of mRNAs and, together with other initiation factors, stimulates binding of mRNA and methionyl-tRNAi to the 40S ribosome. The eIF-3 complex specifically targets and initiates translation of a subset of mRNAs involved in cell proliferation.</text>
</comment>
<feature type="compositionally biased region" description="Polar residues" evidence="5">
    <location>
        <begin position="117"/>
        <end position="135"/>
    </location>
</feature>
<feature type="compositionally biased region" description="Basic and acidic residues" evidence="5">
    <location>
        <begin position="19"/>
        <end position="32"/>
    </location>
</feature>
<feature type="domain" description="PCI" evidence="6">
    <location>
        <begin position="633"/>
        <end position="805"/>
    </location>
</feature>
<evidence type="ECO:0000256" key="3">
    <source>
        <dbReference type="ARBA" id="ARBA00022917"/>
    </source>
</evidence>
<feature type="compositionally biased region" description="Basic and acidic residues" evidence="5">
    <location>
        <begin position="889"/>
        <end position="898"/>
    </location>
</feature>
<feature type="region of interest" description="Disordered" evidence="5">
    <location>
        <begin position="1"/>
        <end position="44"/>
    </location>
</feature>
<keyword evidence="8" id="KW-1185">Reference proteome</keyword>
<evidence type="ECO:0000256" key="4">
    <source>
        <dbReference type="HAMAP-Rule" id="MF_03002"/>
    </source>
</evidence>
<comment type="subunit">
    <text evidence="4">Component of the eukaryotic translation initiation factor 3 (eIF-3) complex.</text>
</comment>
<dbReference type="FunCoup" id="A0A2P6NMY7">
    <property type="interactions" value="885"/>
</dbReference>
<dbReference type="GO" id="GO:0033290">
    <property type="term" value="C:eukaryotic 48S preinitiation complex"/>
    <property type="evidence" value="ECO:0007669"/>
    <property type="project" value="UniProtKB-UniRule"/>
</dbReference>
<proteinExistence type="inferred from homology"/>
<dbReference type="InterPro" id="IPR036390">
    <property type="entry name" value="WH_DNA-bd_sf"/>
</dbReference>
<comment type="similarity">
    <text evidence="4">Belongs to the eIF-3 subunit C family.</text>
</comment>
<dbReference type="InterPro" id="IPR008905">
    <property type="entry name" value="EIF3C_N_dom"/>
</dbReference>
<dbReference type="PANTHER" id="PTHR13937:SF0">
    <property type="entry name" value="EUKARYOTIC TRANSLATION INITIATION FACTOR 3 SUBUNIT C-RELATED"/>
    <property type="match status" value="1"/>
</dbReference>
<dbReference type="HAMAP" id="MF_03002">
    <property type="entry name" value="eIF3c"/>
    <property type="match status" value="1"/>
</dbReference>
<dbReference type="Pfam" id="PF01399">
    <property type="entry name" value="PCI"/>
    <property type="match status" value="1"/>
</dbReference>
<evidence type="ECO:0000259" key="6">
    <source>
        <dbReference type="PROSITE" id="PS50250"/>
    </source>
</evidence>
<dbReference type="PANTHER" id="PTHR13937">
    <property type="entry name" value="EUKARYOTIC TRANSLATION INITATION FACTOR 3, SUBUNIT 8 EIF3S8 -RELATED"/>
    <property type="match status" value="1"/>
</dbReference>
<dbReference type="GO" id="GO:0005852">
    <property type="term" value="C:eukaryotic translation initiation factor 3 complex"/>
    <property type="evidence" value="ECO:0007669"/>
    <property type="project" value="UniProtKB-UniRule"/>
</dbReference>
<evidence type="ECO:0000313" key="8">
    <source>
        <dbReference type="Proteomes" id="UP000241769"/>
    </source>
</evidence>
<dbReference type="InParanoid" id="A0A2P6NMY7"/>
<dbReference type="GO" id="GO:0016282">
    <property type="term" value="C:eukaryotic 43S preinitiation complex"/>
    <property type="evidence" value="ECO:0007669"/>
    <property type="project" value="UniProtKB-UniRule"/>
</dbReference>
<feature type="region of interest" description="Disordered" evidence="5">
    <location>
        <begin position="116"/>
        <end position="272"/>
    </location>
</feature>
<dbReference type="GO" id="GO:0003743">
    <property type="term" value="F:translation initiation factor activity"/>
    <property type="evidence" value="ECO:0007669"/>
    <property type="project" value="UniProtKB-UniRule"/>
</dbReference>
<evidence type="ECO:0000256" key="1">
    <source>
        <dbReference type="ARBA" id="ARBA00022490"/>
    </source>
</evidence>
<dbReference type="SUPFAM" id="SSF46785">
    <property type="entry name" value="Winged helix' DNA-binding domain"/>
    <property type="match status" value="1"/>
</dbReference>
<dbReference type="OrthoDB" id="29647at2759"/>
<dbReference type="STRING" id="1890364.A0A2P6NMY7"/>
<name>A0A2P6NMY7_9EUKA</name>
<keyword evidence="1 4" id="KW-0963">Cytoplasm</keyword>
<evidence type="ECO:0000256" key="5">
    <source>
        <dbReference type="SAM" id="MobiDB-lite"/>
    </source>
</evidence>
<dbReference type="Proteomes" id="UP000241769">
    <property type="component" value="Unassembled WGS sequence"/>
</dbReference>
<reference evidence="7 8" key="1">
    <citation type="journal article" date="2018" name="Genome Biol. Evol.">
        <title>Multiple Roots of Fruiting Body Formation in Amoebozoa.</title>
        <authorList>
            <person name="Hillmann F."/>
            <person name="Forbes G."/>
            <person name="Novohradska S."/>
            <person name="Ferling I."/>
            <person name="Riege K."/>
            <person name="Groth M."/>
            <person name="Westermann M."/>
            <person name="Marz M."/>
            <person name="Spaller T."/>
            <person name="Winckler T."/>
            <person name="Schaap P."/>
            <person name="Glockner G."/>
        </authorList>
    </citation>
    <scope>NUCLEOTIDE SEQUENCE [LARGE SCALE GENOMIC DNA]</scope>
    <source>
        <strain evidence="7 8">Jena</strain>
    </source>
</reference>